<dbReference type="AlphaFoldDB" id="A0A1L0BIB4"/>
<accession>A0A1L0BIB4</accession>
<evidence type="ECO:0000313" key="1">
    <source>
        <dbReference type="EMBL" id="SGZ51105.1"/>
    </source>
</evidence>
<keyword evidence="2" id="KW-1185">Reference proteome</keyword>
<dbReference type="OrthoDB" id="4076672at2759"/>
<sequence>MSLEARRALYFKFCVGARFRLTPVPTNSKEVKFLYDSFQKLGTLEYFNVQEAKHTDTNLYGRHVTVLLNASDQRSQLDPLGGVDSGIKTTTVTLRQRQHELSEYLKSICGICRYSYIENDELYFQGRVQVPFKHTLTAGARQYAEQYRMSSSTVNSPFTTLETTLRRSDILAGVRHNFQKFHKMEPEFVENGMRAVLRITGEKYSTTVDVDANEYGDVNITDLGRLPAMRNVRGKQVFSGFIDK</sequence>
<dbReference type="Proteomes" id="UP000182334">
    <property type="component" value="Chromosome III"/>
</dbReference>
<name>A0A1L0BIB4_9ASCO</name>
<evidence type="ECO:0000313" key="2">
    <source>
        <dbReference type="Proteomes" id="UP000182334"/>
    </source>
</evidence>
<reference evidence="1 2" key="1">
    <citation type="submission" date="2016-10" db="EMBL/GenBank/DDBJ databases">
        <authorList>
            <person name="de Groot N.N."/>
        </authorList>
    </citation>
    <scope>NUCLEOTIDE SEQUENCE [LARGE SCALE GENOMIC DNA]</scope>
    <source>
        <strain evidence="1 2">CBS 141442</strain>
    </source>
</reference>
<gene>
    <name evidence="1" type="ORF">SAMEA4029010_CIC11G00000003521</name>
</gene>
<protein>
    <submittedName>
        <fullName evidence="1">CIC11C00000003521</fullName>
    </submittedName>
</protein>
<dbReference type="EMBL" id="LT635758">
    <property type="protein sequence ID" value="SGZ51105.1"/>
    <property type="molecule type" value="Genomic_DNA"/>
</dbReference>
<proteinExistence type="predicted"/>
<organism evidence="1 2">
    <name type="scientific">Sungouiella intermedia</name>
    <dbReference type="NCBI Taxonomy" id="45354"/>
    <lineage>
        <taxon>Eukaryota</taxon>
        <taxon>Fungi</taxon>
        <taxon>Dikarya</taxon>
        <taxon>Ascomycota</taxon>
        <taxon>Saccharomycotina</taxon>
        <taxon>Pichiomycetes</taxon>
        <taxon>Metschnikowiaceae</taxon>
        <taxon>Sungouiella</taxon>
    </lineage>
</organism>